<keyword evidence="2" id="KW-0547">Nucleotide-binding</keyword>
<dbReference type="GO" id="GO:0006952">
    <property type="term" value="P:defense response"/>
    <property type="evidence" value="ECO:0007669"/>
    <property type="project" value="UniProtKB-KW"/>
</dbReference>
<dbReference type="EMBL" id="JRKL02013239">
    <property type="protein sequence ID" value="KAF3942935.1"/>
    <property type="molecule type" value="Genomic_DNA"/>
</dbReference>
<dbReference type="AlphaFoldDB" id="A0A8J4Q359"/>
<evidence type="ECO:0000313" key="5">
    <source>
        <dbReference type="EMBL" id="KAF3942935.1"/>
    </source>
</evidence>
<dbReference type="PANTHER" id="PTHR19338:SF32">
    <property type="entry name" value="OS06G0287500 PROTEIN"/>
    <property type="match status" value="1"/>
</dbReference>
<feature type="domain" description="Disease resistance N-terminal" evidence="4">
    <location>
        <begin position="5"/>
        <end position="70"/>
    </location>
</feature>
<name>A0A8J4Q359_9ROSI</name>
<proteinExistence type="predicted"/>
<evidence type="ECO:0000256" key="3">
    <source>
        <dbReference type="ARBA" id="ARBA00022821"/>
    </source>
</evidence>
<dbReference type="InterPro" id="IPR038005">
    <property type="entry name" value="RX-like_CC"/>
</dbReference>
<keyword evidence="3" id="KW-0611">Plant defense</keyword>
<evidence type="ECO:0000313" key="6">
    <source>
        <dbReference type="Proteomes" id="UP000737018"/>
    </source>
</evidence>
<dbReference type="Gene3D" id="1.20.5.4130">
    <property type="match status" value="1"/>
</dbReference>
<dbReference type="OrthoDB" id="1192661at2759"/>
<comment type="caution">
    <text evidence="5">The sequence shown here is derived from an EMBL/GenBank/DDBJ whole genome shotgun (WGS) entry which is preliminary data.</text>
</comment>
<sequence length="151" mass="16873">MAETIISSLIDRLVSLLTQEAELLRGIDGEVVDIKDELRSIQSFLKDADARAAAEADMGESESVKEWVAQHGPHRQGFTGFVHKTTHSLKTLKPRHKIAKEIEEIKASVQKIAARRQRYDFQSTGQGSSSDARNVRGLLYKLHKIDSTMDS</sequence>
<keyword evidence="6" id="KW-1185">Reference proteome</keyword>
<protein>
    <recommendedName>
        <fullName evidence="4">Disease resistance N-terminal domain-containing protein</fullName>
    </recommendedName>
</protein>
<evidence type="ECO:0000256" key="1">
    <source>
        <dbReference type="ARBA" id="ARBA00022737"/>
    </source>
</evidence>
<keyword evidence="1" id="KW-0677">Repeat</keyword>
<dbReference type="GO" id="GO:0000166">
    <property type="term" value="F:nucleotide binding"/>
    <property type="evidence" value="ECO:0007669"/>
    <property type="project" value="UniProtKB-KW"/>
</dbReference>
<gene>
    <name evidence="5" type="ORF">CMV_030458</name>
</gene>
<dbReference type="Pfam" id="PF18052">
    <property type="entry name" value="Rx_N"/>
    <property type="match status" value="1"/>
</dbReference>
<dbReference type="InterPro" id="IPR041118">
    <property type="entry name" value="Rx_N"/>
</dbReference>
<evidence type="ECO:0000256" key="2">
    <source>
        <dbReference type="ARBA" id="ARBA00022741"/>
    </source>
</evidence>
<evidence type="ECO:0000259" key="4">
    <source>
        <dbReference type="Pfam" id="PF18052"/>
    </source>
</evidence>
<dbReference type="CDD" id="cd14798">
    <property type="entry name" value="RX-CC_like"/>
    <property type="match status" value="1"/>
</dbReference>
<dbReference type="Proteomes" id="UP000737018">
    <property type="component" value="Unassembled WGS sequence"/>
</dbReference>
<organism evidence="5 6">
    <name type="scientific">Castanea mollissima</name>
    <name type="common">Chinese chestnut</name>
    <dbReference type="NCBI Taxonomy" id="60419"/>
    <lineage>
        <taxon>Eukaryota</taxon>
        <taxon>Viridiplantae</taxon>
        <taxon>Streptophyta</taxon>
        <taxon>Embryophyta</taxon>
        <taxon>Tracheophyta</taxon>
        <taxon>Spermatophyta</taxon>
        <taxon>Magnoliopsida</taxon>
        <taxon>eudicotyledons</taxon>
        <taxon>Gunneridae</taxon>
        <taxon>Pentapetalae</taxon>
        <taxon>rosids</taxon>
        <taxon>fabids</taxon>
        <taxon>Fagales</taxon>
        <taxon>Fagaceae</taxon>
        <taxon>Castanea</taxon>
    </lineage>
</organism>
<dbReference type="PANTHER" id="PTHR19338">
    <property type="entry name" value="TRANSLOCASE OF INNER MITOCHONDRIAL MEMBRANE 13 HOMOLOG"/>
    <property type="match status" value="1"/>
</dbReference>
<accession>A0A8J4Q359</accession>
<reference evidence="5" key="1">
    <citation type="submission" date="2020-03" db="EMBL/GenBank/DDBJ databases">
        <title>Castanea mollissima Vanexum genome sequencing.</title>
        <authorList>
            <person name="Staton M."/>
        </authorList>
    </citation>
    <scope>NUCLEOTIDE SEQUENCE</scope>
    <source>
        <tissue evidence="5">Leaf</tissue>
    </source>
</reference>